<comment type="caution">
    <text evidence="1">The sequence shown here is derived from an EMBL/GenBank/DDBJ whole genome shotgun (WGS) entry which is preliminary data.</text>
</comment>
<keyword evidence="2" id="KW-1185">Reference proteome</keyword>
<proteinExistence type="predicted"/>
<reference evidence="1" key="1">
    <citation type="submission" date="2023-06" db="EMBL/GenBank/DDBJ databases">
        <title>Genome-scale phylogeny and comparative genomics of the fungal order Sordariales.</title>
        <authorList>
            <consortium name="Lawrence Berkeley National Laboratory"/>
            <person name="Hensen N."/>
            <person name="Bonometti L."/>
            <person name="Westerberg I."/>
            <person name="Brannstrom I.O."/>
            <person name="Guillou S."/>
            <person name="Cros-Aarteil S."/>
            <person name="Calhoun S."/>
            <person name="Haridas S."/>
            <person name="Kuo A."/>
            <person name="Mondo S."/>
            <person name="Pangilinan J."/>
            <person name="Riley R."/>
            <person name="Labutti K."/>
            <person name="Andreopoulos B."/>
            <person name="Lipzen A."/>
            <person name="Chen C."/>
            <person name="Yanf M."/>
            <person name="Daum C."/>
            <person name="Ng V."/>
            <person name="Clum A."/>
            <person name="Steindorff A."/>
            <person name="Ohm R."/>
            <person name="Martin F."/>
            <person name="Silar P."/>
            <person name="Natvig D."/>
            <person name="Lalanne C."/>
            <person name="Gautier V."/>
            <person name="Ament-Velasquez S.L."/>
            <person name="Kruys A."/>
            <person name="Hutchinson M.I."/>
            <person name="Powell A.J."/>
            <person name="Barry K."/>
            <person name="Miller A.N."/>
            <person name="Grigoriev I.V."/>
            <person name="Debuchy R."/>
            <person name="Gladieux P."/>
            <person name="Thoren M.H."/>
            <person name="Johannesson H."/>
        </authorList>
    </citation>
    <scope>NUCLEOTIDE SEQUENCE</scope>
    <source>
        <strain evidence="1">8032-3</strain>
    </source>
</reference>
<evidence type="ECO:0000313" key="2">
    <source>
        <dbReference type="Proteomes" id="UP001244011"/>
    </source>
</evidence>
<dbReference type="EMBL" id="MU839045">
    <property type="protein sequence ID" value="KAK1761966.1"/>
    <property type="molecule type" value="Genomic_DNA"/>
</dbReference>
<accession>A0AAJ0FB06</accession>
<dbReference type="GeneID" id="85312550"/>
<organism evidence="1 2">
    <name type="scientific">Phialemonium atrogriseum</name>
    <dbReference type="NCBI Taxonomy" id="1093897"/>
    <lineage>
        <taxon>Eukaryota</taxon>
        <taxon>Fungi</taxon>
        <taxon>Dikarya</taxon>
        <taxon>Ascomycota</taxon>
        <taxon>Pezizomycotina</taxon>
        <taxon>Sordariomycetes</taxon>
        <taxon>Sordariomycetidae</taxon>
        <taxon>Cephalothecales</taxon>
        <taxon>Cephalothecaceae</taxon>
        <taxon>Phialemonium</taxon>
    </lineage>
</organism>
<sequence>MTTRRFFWPGFVHALIMAPCYRYSWLCLGLFALRASADCSVTGLDYTNGGSYLIDASSNQQFAFTSLFQDCDEDSIQPILIAPDGSEYTCSTIDSGSGEQRSTCPVSLSSMASGEWTIIIQADNVDLAVQRSFSLNSGVPERTVITVTPTVVVGVTTTPRGRSNTPSFA</sequence>
<evidence type="ECO:0000313" key="1">
    <source>
        <dbReference type="EMBL" id="KAK1761966.1"/>
    </source>
</evidence>
<name>A0AAJ0FB06_9PEZI</name>
<protein>
    <submittedName>
        <fullName evidence="1">Uncharacterized protein</fullName>
    </submittedName>
</protein>
<gene>
    <name evidence="1" type="ORF">QBC33DRAFT_553065</name>
</gene>
<dbReference type="Proteomes" id="UP001244011">
    <property type="component" value="Unassembled WGS sequence"/>
</dbReference>
<dbReference type="AlphaFoldDB" id="A0AAJ0FB06"/>
<dbReference type="RefSeq" id="XP_060278179.1">
    <property type="nucleotide sequence ID" value="XM_060429363.1"/>
</dbReference>